<protein>
    <submittedName>
        <fullName evidence="1">Type III secretion spans bacterial envelope protein (YscO)</fullName>
    </submittedName>
</protein>
<dbReference type="EMBL" id="ADBS01000003">
    <property type="protein sequence ID" value="EEZ39181.1"/>
    <property type="molecule type" value="Genomic_DNA"/>
</dbReference>
<keyword evidence="2" id="KW-1185">Reference proteome</keyword>
<dbReference type="Proteomes" id="UP000003579">
    <property type="component" value="Unassembled WGS sequence"/>
</dbReference>
<dbReference type="Gene3D" id="1.10.287.1700">
    <property type="match status" value="1"/>
</dbReference>
<dbReference type="AlphaFoldDB" id="D0Z4W4"/>
<evidence type="ECO:0000313" key="2">
    <source>
        <dbReference type="Proteomes" id="UP000003579"/>
    </source>
</evidence>
<keyword evidence="1" id="KW-0261">Viral envelope protein</keyword>
<reference evidence="1 2" key="1">
    <citation type="submission" date="2009-11" db="EMBL/GenBank/DDBJ databases">
        <authorList>
            <consortium name="Los Alamos National Laboratory (LANL)"/>
            <consortium name="National Microbial Pathogen Data Resource (NMPDR)"/>
            <person name="Munk A.C."/>
            <person name="Tapia R."/>
            <person name="Green L."/>
            <person name="Rogers Y."/>
            <person name="Detter J.C."/>
            <person name="Bruce D."/>
            <person name="Brettin T.S."/>
            <person name="Colwell R."/>
            <person name="Huq A."/>
            <person name="Grim C.J."/>
            <person name="Hasan N.A."/>
            <person name="Vonstein V."/>
            <person name="Bartels D."/>
        </authorList>
    </citation>
    <scope>NUCLEOTIDE SEQUENCE [LARGE SCALE GENOMIC DNA]</scope>
    <source>
        <strain evidence="1 2">CIP 102761</strain>
    </source>
</reference>
<proteinExistence type="predicted"/>
<dbReference type="eggNOG" id="ENOG5031D8R">
    <property type="taxonomic scope" value="Bacteria"/>
</dbReference>
<dbReference type="InterPro" id="IPR053716">
    <property type="entry name" value="Flag_assembly_chemotaxis_eff"/>
</dbReference>
<evidence type="ECO:0000313" key="1">
    <source>
        <dbReference type="EMBL" id="EEZ39181.1"/>
    </source>
</evidence>
<sequence length="57" mass="6882">MEQENQRLKERKQEALAADKTKEKFIQLNEQEIAEQARQVQYQEELEQEEFRSVVVS</sequence>
<accession>D0Z4W4</accession>
<gene>
    <name evidence="1" type="ORF">VDA_000197</name>
</gene>
<keyword evidence="1" id="KW-0946">Virion</keyword>
<name>D0Z4W4_PHODD</name>
<organism evidence="1 2">
    <name type="scientific">Photobacterium damselae subsp. damselae CIP 102761</name>
    <dbReference type="NCBI Taxonomy" id="675817"/>
    <lineage>
        <taxon>Bacteria</taxon>
        <taxon>Pseudomonadati</taxon>
        <taxon>Pseudomonadota</taxon>
        <taxon>Gammaproteobacteria</taxon>
        <taxon>Vibrionales</taxon>
        <taxon>Vibrionaceae</taxon>
        <taxon>Photobacterium</taxon>
    </lineage>
</organism>